<organism evidence="2 3">
    <name type="scientific">Fusibacter paucivorans</name>
    <dbReference type="NCBI Taxonomy" id="76009"/>
    <lineage>
        <taxon>Bacteria</taxon>
        <taxon>Bacillati</taxon>
        <taxon>Bacillota</taxon>
        <taxon>Clostridia</taxon>
        <taxon>Eubacteriales</taxon>
        <taxon>Eubacteriales Family XII. Incertae Sedis</taxon>
        <taxon>Fusibacter</taxon>
    </lineage>
</organism>
<proteinExistence type="predicted"/>
<feature type="transmembrane region" description="Helical" evidence="1">
    <location>
        <begin position="94"/>
        <end position="115"/>
    </location>
</feature>
<dbReference type="EMBL" id="JAHBCL010000036">
    <property type="protein sequence ID" value="MBS7528313.1"/>
    <property type="molecule type" value="Genomic_DNA"/>
</dbReference>
<dbReference type="RefSeq" id="WP_213238173.1">
    <property type="nucleotide sequence ID" value="NZ_JAHBCL010000036.1"/>
</dbReference>
<sequence length="133" mass="14863">MEKSKLGISIQLTGAAMFFLGMISYIPALFLAAFVLMYEKNEWLRKSAVKMACVLIVAGLLSLGLGIIDDVFEILDITFGWIIHFDVPFAIDQIGQYVISAIEQLLLFILGLRAMSMGTVRIKSFEKIINTHM</sequence>
<feature type="transmembrane region" description="Helical" evidence="1">
    <location>
        <begin position="48"/>
        <end position="68"/>
    </location>
</feature>
<evidence type="ECO:0000313" key="2">
    <source>
        <dbReference type="EMBL" id="MBS7528313.1"/>
    </source>
</evidence>
<feature type="transmembrane region" description="Helical" evidence="1">
    <location>
        <begin position="12"/>
        <end position="36"/>
    </location>
</feature>
<keyword evidence="1" id="KW-1133">Transmembrane helix</keyword>
<keyword evidence="1" id="KW-0812">Transmembrane</keyword>
<keyword evidence="3" id="KW-1185">Reference proteome</keyword>
<evidence type="ECO:0000313" key="3">
    <source>
        <dbReference type="Proteomes" id="UP000746471"/>
    </source>
</evidence>
<evidence type="ECO:0000256" key="1">
    <source>
        <dbReference type="SAM" id="Phobius"/>
    </source>
</evidence>
<accession>A0ABS5PT29</accession>
<comment type="caution">
    <text evidence="2">The sequence shown here is derived from an EMBL/GenBank/DDBJ whole genome shotgun (WGS) entry which is preliminary data.</text>
</comment>
<name>A0ABS5PT29_9FIRM</name>
<dbReference type="Proteomes" id="UP000746471">
    <property type="component" value="Unassembled WGS sequence"/>
</dbReference>
<keyword evidence="1" id="KW-0472">Membrane</keyword>
<reference evidence="2 3" key="1">
    <citation type="submission" date="2021-05" db="EMBL/GenBank/DDBJ databases">
        <title>Fusibacter ferrireducens sp. nov., an anaerobic, sulfur- and Fe-reducing bacterium isolated from the mangrove sediment.</title>
        <authorList>
            <person name="Qiu D."/>
        </authorList>
    </citation>
    <scope>NUCLEOTIDE SEQUENCE [LARGE SCALE GENOMIC DNA]</scope>
    <source>
        <strain evidence="2 3">DSM 12116</strain>
    </source>
</reference>
<protein>
    <submittedName>
        <fullName evidence="2">Uncharacterized protein</fullName>
    </submittedName>
</protein>
<gene>
    <name evidence="2" type="ORF">KHM83_16610</name>
</gene>